<dbReference type="EMBL" id="JAUEPS010000017">
    <property type="protein sequence ID" value="KAK0458560.1"/>
    <property type="molecule type" value="Genomic_DNA"/>
</dbReference>
<name>A0AA39KCF0_ARMTA</name>
<proteinExistence type="predicted"/>
<dbReference type="GeneID" id="85365402"/>
<dbReference type="Proteomes" id="UP001175211">
    <property type="component" value="Unassembled WGS sequence"/>
</dbReference>
<dbReference type="AlphaFoldDB" id="A0AA39KCF0"/>
<reference evidence="1" key="1">
    <citation type="submission" date="2023-06" db="EMBL/GenBank/DDBJ databases">
        <authorList>
            <consortium name="Lawrence Berkeley National Laboratory"/>
            <person name="Ahrendt S."/>
            <person name="Sahu N."/>
            <person name="Indic B."/>
            <person name="Wong-Bajracharya J."/>
            <person name="Merenyi Z."/>
            <person name="Ke H.-M."/>
            <person name="Monk M."/>
            <person name="Kocsube S."/>
            <person name="Drula E."/>
            <person name="Lipzen A."/>
            <person name="Balint B."/>
            <person name="Henrissat B."/>
            <person name="Andreopoulos B."/>
            <person name="Martin F.M."/>
            <person name="Harder C.B."/>
            <person name="Rigling D."/>
            <person name="Ford K.L."/>
            <person name="Foster G.D."/>
            <person name="Pangilinan J."/>
            <person name="Papanicolaou A."/>
            <person name="Barry K."/>
            <person name="LaButti K."/>
            <person name="Viragh M."/>
            <person name="Koriabine M."/>
            <person name="Yan M."/>
            <person name="Riley R."/>
            <person name="Champramary S."/>
            <person name="Plett K.L."/>
            <person name="Tsai I.J."/>
            <person name="Slot J."/>
            <person name="Sipos G."/>
            <person name="Plett J."/>
            <person name="Nagy L.G."/>
            <person name="Grigoriev I.V."/>
        </authorList>
    </citation>
    <scope>NUCLEOTIDE SEQUENCE</scope>
    <source>
        <strain evidence="1">CCBAS 213</strain>
    </source>
</reference>
<gene>
    <name evidence="1" type="ORF">EV420DRAFT_364695</name>
</gene>
<organism evidence="1 2">
    <name type="scientific">Armillaria tabescens</name>
    <name type="common">Ringless honey mushroom</name>
    <name type="synonym">Agaricus tabescens</name>
    <dbReference type="NCBI Taxonomy" id="1929756"/>
    <lineage>
        <taxon>Eukaryota</taxon>
        <taxon>Fungi</taxon>
        <taxon>Dikarya</taxon>
        <taxon>Basidiomycota</taxon>
        <taxon>Agaricomycotina</taxon>
        <taxon>Agaricomycetes</taxon>
        <taxon>Agaricomycetidae</taxon>
        <taxon>Agaricales</taxon>
        <taxon>Marasmiineae</taxon>
        <taxon>Physalacriaceae</taxon>
        <taxon>Desarmillaria</taxon>
    </lineage>
</organism>
<sequence>MVKPGNATDGLVRLSLDGGHDVTWSEDGKKIFWFLGPYLHFLEVSKLSRCTSTIRKDHLTFGIDCVKNLLEYQEIVVEHSTDISWLKKDVASTASHPESDLLVLYNATLLTMETGEFEKDLVREALLVIRGGVITTAAALSTVVIPTGGYCYRYARSNYCARIFRLHAHWDGFENPMPAKSWEMELT</sequence>
<accession>A0AA39KCF0</accession>
<protein>
    <submittedName>
        <fullName evidence="1">Uncharacterized protein</fullName>
    </submittedName>
</protein>
<evidence type="ECO:0000313" key="2">
    <source>
        <dbReference type="Proteomes" id="UP001175211"/>
    </source>
</evidence>
<keyword evidence="2" id="KW-1185">Reference proteome</keyword>
<dbReference type="RefSeq" id="XP_060330830.1">
    <property type="nucleotide sequence ID" value="XM_060481854.1"/>
</dbReference>
<evidence type="ECO:0000313" key="1">
    <source>
        <dbReference type="EMBL" id="KAK0458560.1"/>
    </source>
</evidence>
<comment type="caution">
    <text evidence="1">The sequence shown here is derived from an EMBL/GenBank/DDBJ whole genome shotgun (WGS) entry which is preliminary data.</text>
</comment>